<dbReference type="InterPro" id="IPR036942">
    <property type="entry name" value="Beta-barrel_TonB_sf"/>
</dbReference>
<keyword evidence="6" id="KW-0998">Cell outer membrane</keyword>
<feature type="chain" id="PRO_5020923093" evidence="8">
    <location>
        <begin position="32"/>
        <end position="1168"/>
    </location>
</feature>
<dbReference type="InterPro" id="IPR039426">
    <property type="entry name" value="TonB-dep_rcpt-like"/>
</dbReference>
<dbReference type="GO" id="GO:0009279">
    <property type="term" value="C:cell outer membrane"/>
    <property type="evidence" value="ECO:0007669"/>
    <property type="project" value="UniProtKB-SubCell"/>
</dbReference>
<organism evidence="10 11">
    <name type="scientific">Acidipila rosea</name>
    <dbReference type="NCBI Taxonomy" id="768535"/>
    <lineage>
        <taxon>Bacteria</taxon>
        <taxon>Pseudomonadati</taxon>
        <taxon>Acidobacteriota</taxon>
        <taxon>Terriglobia</taxon>
        <taxon>Terriglobales</taxon>
        <taxon>Acidobacteriaceae</taxon>
        <taxon>Acidipila</taxon>
    </lineage>
</organism>
<protein>
    <submittedName>
        <fullName evidence="10">Carboxypeptidase family protein</fullName>
    </submittedName>
</protein>
<dbReference type="RefSeq" id="WP_131996050.1">
    <property type="nucleotide sequence ID" value="NZ_SMGK01000003.1"/>
</dbReference>
<keyword evidence="4" id="KW-0812">Transmembrane</keyword>
<dbReference type="PANTHER" id="PTHR30069">
    <property type="entry name" value="TONB-DEPENDENT OUTER MEMBRANE RECEPTOR"/>
    <property type="match status" value="1"/>
</dbReference>
<dbReference type="SUPFAM" id="SSF56935">
    <property type="entry name" value="Porins"/>
    <property type="match status" value="1"/>
</dbReference>
<keyword evidence="11" id="KW-1185">Reference proteome</keyword>
<evidence type="ECO:0000313" key="11">
    <source>
        <dbReference type="Proteomes" id="UP000295210"/>
    </source>
</evidence>
<evidence type="ECO:0000256" key="7">
    <source>
        <dbReference type="SAM" id="MobiDB-lite"/>
    </source>
</evidence>
<dbReference type="Gene3D" id="2.40.170.20">
    <property type="entry name" value="TonB-dependent receptor, beta-barrel domain"/>
    <property type="match status" value="1"/>
</dbReference>
<evidence type="ECO:0000256" key="8">
    <source>
        <dbReference type="SAM" id="SignalP"/>
    </source>
</evidence>
<dbReference type="OrthoDB" id="97893at2"/>
<evidence type="ECO:0000256" key="5">
    <source>
        <dbReference type="ARBA" id="ARBA00023136"/>
    </source>
</evidence>
<dbReference type="AlphaFoldDB" id="A0A4R1L3F7"/>
<keyword evidence="5" id="KW-0472">Membrane</keyword>
<evidence type="ECO:0000256" key="4">
    <source>
        <dbReference type="ARBA" id="ARBA00022692"/>
    </source>
</evidence>
<dbReference type="GO" id="GO:0004180">
    <property type="term" value="F:carboxypeptidase activity"/>
    <property type="evidence" value="ECO:0007669"/>
    <property type="project" value="UniProtKB-KW"/>
</dbReference>
<dbReference type="Gene3D" id="2.60.40.1120">
    <property type="entry name" value="Carboxypeptidase-like, regulatory domain"/>
    <property type="match status" value="1"/>
</dbReference>
<comment type="subcellular location">
    <subcellularLocation>
        <location evidence="1">Cell outer membrane</location>
        <topology evidence="1">Multi-pass membrane protein</topology>
    </subcellularLocation>
</comment>
<proteinExistence type="predicted"/>
<name>A0A4R1L3F7_9BACT</name>
<keyword evidence="8" id="KW-0732">Signal</keyword>
<keyword evidence="10" id="KW-0378">Hydrolase</keyword>
<reference evidence="10 11" key="1">
    <citation type="submission" date="2019-03" db="EMBL/GenBank/DDBJ databases">
        <title>Genomic Encyclopedia of Type Strains, Phase IV (KMG-IV): sequencing the most valuable type-strain genomes for metagenomic binning, comparative biology and taxonomic classification.</title>
        <authorList>
            <person name="Goeker M."/>
        </authorList>
    </citation>
    <scope>NUCLEOTIDE SEQUENCE [LARGE SCALE GENOMIC DNA]</scope>
    <source>
        <strain evidence="10 11">DSM 103428</strain>
    </source>
</reference>
<dbReference type="InterPro" id="IPR057601">
    <property type="entry name" value="Oar-like_b-barrel"/>
</dbReference>
<accession>A0A4R1L3F7</accession>
<dbReference type="Proteomes" id="UP000295210">
    <property type="component" value="Unassembled WGS sequence"/>
</dbReference>
<dbReference type="Pfam" id="PF25183">
    <property type="entry name" value="OMP_b-brl_4"/>
    <property type="match status" value="1"/>
</dbReference>
<dbReference type="InterPro" id="IPR008969">
    <property type="entry name" value="CarboxyPept-like_regulatory"/>
</dbReference>
<sequence>MKYPSLRATLCASSLAFVFIFTFLSLPQAHAQAVFGTIVGTVTDSTGAVIPNATVTVTDVAKGITQTVQTNASGNYSVSRLIPDTYEVKATSQSFAPAEAKNVVVTADSSPQVNLTLQAGGGAQTVTVTTAAPPLNTDRPEVAQSLDQRQVQNLPNLNRNLTQFTLLTPGAQRSSFSIAPTENPQGTIGTEINGSNYGTQGFELDGTDNREPVLGIVVINPTLDSVSDMKIISQDYPAEFGGAVGGFIVAQTRSGSNAFHGDAFEYRRSDAQQARDPFTQFQPDAVTGRYIPSSLYNQFGGSLGGPILKDRAFFFMDYQGQRQRIGTSLQQNVPSLTVRNTCLSGTGTCDLSQYASTIYDPTTKTTYAANAVPASALTPQGINLLKGLPVPNTTGTNNGTVNNYVTSGNGTDNGDQADLRLDAQVTQRMHAFGRYDYSLFRLFGAPVFGAAGGTGFGLGNTTGNDEGQNQSVAAGFDYAINPNLLTDFRFGFLDYHISENKFDVGTTPALAAGIPNLNTSRADTSGSPTYNVEDGSISNFGNQGCNCPLLESEQVFQIANNWTKNVGNHSIRFGADLRYAMNLRNASDYNRAGQLSFGNGSTGSGIASVLLGAVDTFQRFDVYSQTAADRQKRGALYAQDTWRITPKLTLEYGLRWDLVFPETVNSPGQGGFTDLNTGLVRVAGVGGIGTNANANLDMTDLGGRLGLSYQLTDKTVLRAAAAQMYDDDGFFGTIFGSVLVHNIPVYNTEDVTSGNATGQYSYTYNSLPGRPAAYVIPANGLIPLPNGVNTEVRPNTLILPRVDQYNVSLQQQITNDTTFTLAYVGNLAERIYPGETYGFNVNEPFLPAPTTNPGQQAFELSQRNQRRPYYNRFTHLYNGGVVQCCNQDITSTAPAARANYNALQATLEKRFSSGLQFTANYTWSKAMNYNGTYFAHNPRVEYGPNDTNRTNVFVMNAVYDLPFGKGKMLMSNANRWVNYAIGGWQLAGDTTWESGLPFTPTYAECGSDQDIDSNFGSPGTSSDCRPNALVGGKTFAMGTGSFDAASHSIRYFSPVGALTTQGAVSGPFQRPQFGSIGNIGRNVFRGPSDYFADASLFKNFAITERLQGQFQFQAFNVFNHTPLGLPNSTNSRCVDCSNGGLITGVDGAVQGAGMPYMRQLQFGAKLSF</sequence>
<keyword evidence="10" id="KW-0645">Protease</keyword>
<dbReference type="Pfam" id="PF13620">
    <property type="entry name" value="CarboxypepD_reg"/>
    <property type="match status" value="1"/>
</dbReference>
<comment type="caution">
    <text evidence="10">The sequence shown here is derived from an EMBL/GenBank/DDBJ whole genome shotgun (WGS) entry which is preliminary data.</text>
</comment>
<keyword evidence="2" id="KW-0813">Transport</keyword>
<dbReference type="GO" id="GO:0015344">
    <property type="term" value="F:siderophore uptake transmembrane transporter activity"/>
    <property type="evidence" value="ECO:0007669"/>
    <property type="project" value="TreeGrafter"/>
</dbReference>
<evidence type="ECO:0000256" key="6">
    <source>
        <dbReference type="ARBA" id="ARBA00023237"/>
    </source>
</evidence>
<dbReference type="SUPFAM" id="SSF49464">
    <property type="entry name" value="Carboxypeptidase regulatory domain-like"/>
    <property type="match status" value="1"/>
</dbReference>
<keyword evidence="3" id="KW-1134">Transmembrane beta strand</keyword>
<gene>
    <name evidence="10" type="ORF">C7378_2153</name>
</gene>
<evidence type="ECO:0000313" key="10">
    <source>
        <dbReference type="EMBL" id="TCK72568.1"/>
    </source>
</evidence>
<feature type="region of interest" description="Disordered" evidence="7">
    <location>
        <begin position="175"/>
        <end position="195"/>
    </location>
</feature>
<evidence type="ECO:0000259" key="9">
    <source>
        <dbReference type="Pfam" id="PF25183"/>
    </source>
</evidence>
<evidence type="ECO:0000256" key="2">
    <source>
        <dbReference type="ARBA" id="ARBA00022448"/>
    </source>
</evidence>
<feature type="signal peptide" evidence="8">
    <location>
        <begin position="1"/>
        <end position="31"/>
    </location>
</feature>
<dbReference type="EMBL" id="SMGK01000003">
    <property type="protein sequence ID" value="TCK72568.1"/>
    <property type="molecule type" value="Genomic_DNA"/>
</dbReference>
<dbReference type="GO" id="GO:0044718">
    <property type="term" value="P:siderophore transmembrane transport"/>
    <property type="evidence" value="ECO:0007669"/>
    <property type="project" value="TreeGrafter"/>
</dbReference>
<evidence type="ECO:0000256" key="1">
    <source>
        <dbReference type="ARBA" id="ARBA00004571"/>
    </source>
</evidence>
<dbReference type="PANTHER" id="PTHR30069:SF46">
    <property type="entry name" value="OAR PROTEIN"/>
    <property type="match status" value="1"/>
</dbReference>
<keyword evidence="10" id="KW-0121">Carboxypeptidase</keyword>
<evidence type="ECO:0000256" key="3">
    <source>
        <dbReference type="ARBA" id="ARBA00022452"/>
    </source>
</evidence>
<feature type="domain" description="TonB-dependent transporter Oar-like beta-barrel" evidence="9">
    <location>
        <begin position="252"/>
        <end position="1161"/>
    </location>
</feature>